<dbReference type="InterPro" id="IPR016187">
    <property type="entry name" value="CTDL_fold"/>
</dbReference>
<evidence type="ECO:0000313" key="1">
    <source>
        <dbReference type="EMBL" id="KAK7491328.1"/>
    </source>
</evidence>
<feature type="non-terminal residue" evidence="1">
    <location>
        <position position="1"/>
    </location>
</feature>
<dbReference type="SUPFAM" id="SSF56436">
    <property type="entry name" value="C-type lectin-like"/>
    <property type="match status" value="1"/>
</dbReference>
<keyword evidence="2" id="KW-1185">Reference proteome</keyword>
<sequence>SCPLEEGYIIDRLTSMCYRPVKEPKLVWNDTENACAAAGDSLAVLDPIERLDFLYNFFNRNE</sequence>
<reference evidence="1 2" key="1">
    <citation type="journal article" date="2023" name="Sci. Data">
        <title>Genome assembly of the Korean intertidal mud-creeper Batillaria attramentaria.</title>
        <authorList>
            <person name="Patra A.K."/>
            <person name="Ho P.T."/>
            <person name="Jun S."/>
            <person name="Lee S.J."/>
            <person name="Kim Y."/>
            <person name="Won Y.J."/>
        </authorList>
    </citation>
    <scope>NUCLEOTIDE SEQUENCE [LARGE SCALE GENOMIC DNA]</scope>
    <source>
        <tissue evidence="1">Foot muscle</tissue>
    </source>
</reference>
<feature type="non-terminal residue" evidence="1">
    <location>
        <position position="62"/>
    </location>
</feature>
<name>A0ABD0KWK9_9CAEN</name>
<dbReference type="Proteomes" id="UP001519460">
    <property type="component" value="Unassembled WGS sequence"/>
</dbReference>
<comment type="caution">
    <text evidence="1">The sequence shown here is derived from an EMBL/GenBank/DDBJ whole genome shotgun (WGS) entry which is preliminary data.</text>
</comment>
<evidence type="ECO:0000313" key="2">
    <source>
        <dbReference type="Proteomes" id="UP001519460"/>
    </source>
</evidence>
<gene>
    <name evidence="1" type="ORF">BaRGS_00017429</name>
</gene>
<dbReference type="EMBL" id="JACVVK020000116">
    <property type="protein sequence ID" value="KAK7491328.1"/>
    <property type="molecule type" value="Genomic_DNA"/>
</dbReference>
<protein>
    <submittedName>
        <fullName evidence="1">Uncharacterized protein</fullName>
    </submittedName>
</protein>
<proteinExistence type="predicted"/>
<dbReference type="AlphaFoldDB" id="A0ABD0KWK9"/>
<organism evidence="1 2">
    <name type="scientific">Batillaria attramentaria</name>
    <dbReference type="NCBI Taxonomy" id="370345"/>
    <lineage>
        <taxon>Eukaryota</taxon>
        <taxon>Metazoa</taxon>
        <taxon>Spiralia</taxon>
        <taxon>Lophotrochozoa</taxon>
        <taxon>Mollusca</taxon>
        <taxon>Gastropoda</taxon>
        <taxon>Caenogastropoda</taxon>
        <taxon>Sorbeoconcha</taxon>
        <taxon>Cerithioidea</taxon>
        <taxon>Batillariidae</taxon>
        <taxon>Batillaria</taxon>
    </lineage>
</organism>
<accession>A0ABD0KWK9</accession>